<gene>
    <name evidence="1" type="ORF">DVH24_001999</name>
</gene>
<accession>A0A498IAB0</accession>
<dbReference type="AlphaFoldDB" id="A0A498IAB0"/>
<sequence>MVNRLHSKRLCRGEHDSKNSVRGKESEGDEERCCCWGAEERTLNSWQALEDISWSHIFREVNFLETITDAGFRFQNLHVWDRSIPSGAYRALLFYCM</sequence>
<protein>
    <submittedName>
        <fullName evidence="1">Uncharacterized protein</fullName>
    </submittedName>
</protein>
<reference evidence="1 2" key="1">
    <citation type="submission" date="2018-10" db="EMBL/GenBank/DDBJ databases">
        <title>A high-quality apple genome assembly.</title>
        <authorList>
            <person name="Hu J."/>
        </authorList>
    </citation>
    <scope>NUCLEOTIDE SEQUENCE [LARGE SCALE GENOMIC DNA]</scope>
    <source>
        <strain evidence="2">cv. HFTH1</strain>
        <tissue evidence="1">Young leaf</tissue>
    </source>
</reference>
<evidence type="ECO:0000313" key="1">
    <source>
        <dbReference type="EMBL" id="RXH78481.1"/>
    </source>
</evidence>
<dbReference type="Proteomes" id="UP000290289">
    <property type="component" value="Chromosome 13"/>
</dbReference>
<organism evidence="1 2">
    <name type="scientific">Malus domestica</name>
    <name type="common">Apple</name>
    <name type="synonym">Pyrus malus</name>
    <dbReference type="NCBI Taxonomy" id="3750"/>
    <lineage>
        <taxon>Eukaryota</taxon>
        <taxon>Viridiplantae</taxon>
        <taxon>Streptophyta</taxon>
        <taxon>Embryophyta</taxon>
        <taxon>Tracheophyta</taxon>
        <taxon>Spermatophyta</taxon>
        <taxon>Magnoliopsida</taxon>
        <taxon>eudicotyledons</taxon>
        <taxon>Gunneridae</taxon>
        <taxon>Pentapetalae</taxon>
        <taxon>rosids</taxon>
        <taxon>fabids</taxon>
        <taxon>Rosales</taxon>
        <taxon>Rosaceae</taxon>
        <taxon>Amygdaloideae</taxon>
        <taxon>Maleae</taxon>
        <taxon>Malus</taxon>
    </lineage>
</organism>
<evidence type="ECO:0000313" key="2">
    <source>
        <dbReference type="Proteomes" id="UP000290289"/>
    </source>
</evidence>
<keyword evidence="2" id="KW-1185">Reference proteome</keyword>
<comment type="caution">
    <text evidence="1">The sequence shown here is derived from an EMBL/GenBank/DDBJ whole genome shotgun (WGS) entry which is preliminary data.</text>
</comment>
<name>A0A498IAB0_MALDO</name>
<proteinExistence type="predicted"/>
<dbReference type="EMBL" id="RDQH01000339">
    <property type="protein sequence ID" value="RXH78481.1"/>
    <property type="molecule type" value="Genomic_DNA"/>
</dbReference>